<dbReference type="InterPro" id="IPR014718">
    <property type="entry name" value="GH-type_carb-bd"/>
</dbReference>
<evidence type="ECO:0000256" key="9">
    <source>
        <dbReference type="ARBA" id="ARBA00032230"/>
    </source>
</evidence>
<dbReference type="PRINTS" id="PR00132">
    <property type="entry name" value="GLHYDRLASE2"/>
</dbReference>
<accession>A0ABQ0ZPH8</accession>
<dbReference type="InterPro" id="IPR006103">
    <property type="entry name" value="Glyco_hydro_2_cat"/>
</dbReference>
<comment type="similarity">
    <text evidence="3">Belongs to the glycosyl hydrolase 2 family.</text>
</comment>
<dbReference type="PANTHER" id="PTHR46323">
    <property type="entry name" value="BETA-GALACTOSIDASE"/>
    <property type="match status" value="1"/>
</dbReference>
<dbReference type="Proteomes" id="UP000396862">
    <property type="component" value="Unassembled WGS sequence"/>
</dbReference>
<name>A0ABQ0ZPH8_9BACT</name>
<protein>
    <recommendedName>
        <fullName evidence="5">beta-galactosidase</fullName>
        <ecNumber evidence="5">3.2.1.23</ecNumber>
    </recommendedName>
    <alternativeName>
        <fullName evidence="9">Lactase</fullName>
    </alternativeName>
</protein>
<gene>
    <name evidence="14" type="ORF">JCM18694_35910</name>
</gene>
<evidence type="ECO:0000259" key="10">
    <source>
        <dbReference type="Pfam" id="PF00703"/>
    </source>
</evidence>
<evidence type="ECO:0000256" key="4">
    <source>
        <dbReference type="ARBA" id="ARBA00011245"/>
    </source>
</evidence>
<proteinExistence type="inferred from homology"/>
<evidence type="ECO:0000259" key="13">
    <source>
        <dbReference type="Pfam" id="PF02929"/>
    </source>
</evidence>
<dbReference type="InterPro" id="IPR017853">
    <property type="entry name" value="GH"/>
</dbReference>
<evidence type="ECO:0000256" key="8">
    <source>
        <dbReference type="ARBA" id="ARBA00023295"/>
    </source>
</evidence>
<feature type="domain" description="Glycoside hydrolase family 2 catalytic" evidence="11">
    <location>
        <begin position="289"/>
        <end position="410"/>
    </location>
</feature>
<evidence type="ECO:0000313" key="15">
    <source>
        <dbReference type="Proteomes" id="UP000396862"/>
    </source>
</evidence>
<dbReference type="InterPro" id="IPR006101">
    <property type="entry name" value="Glyco_hydro_2"/>
</dbReference>
<dbReference type="SUPFAM" id="SSF49303">
    <property type="entry name" value="beta-Galactosidase/glucuronidase domain"/>
    <property type="match status" value="1"/>
</dbReference>
<keyword evidence="8" id="KW-0326">Glycosidase</keyword>
<dbReference type="Gene3D" id="2.60.40.10">
    <property type="entry name" value="Immunoglobulins"/>
    <property type="match status" value="2"/>
</dbReference>
<dbReference type="SUPFAM" id="SSF74650">
    <property type="entry name" value="Galactose mutarotase-like"/>
    <property type="match status" value="1"/>
</dbReference>
<dbReference type="Gene3D" id="3.20.20.80">
    <property type="entry name" value="Glycosidases"/>
    <property type="match status" value="1"/>
</dbReference>
<evidence type="ECO:0000256" key="1">
    <source>
        <dbReference type="ARBA" id="ARBA00001412"/>
    </source>
</evidence>
<evidence type="ECO:0000256" key="3">
    <source>
        <dbReference type="ARBA" id="ARBA00007401"/>
    </source>
</evidence>
<keyword evidence="6" id="KW-0378">Hydrolase</keyword>
<keyword evidence="15" id="KW-1185">Reference proteome</keyword>
<comment type="catalytic activity">
    <reaction evidence="1">
        <text>Hydrolysis of terminal non-reducing beta-D-galactose residues in beta-D-galactosides.</text>
        <dbReference type="EC" id="3.2.1.23"/>
    </reaction>
</comment>
<dbReference type="InterPro" id="IPR008979">
    <property type="entry name" value="Galactose-bd-like_sf"/>
</dbReference>
<comment type="subunit">
    <text evidence="4">Monomer.</text>
</comment>
<dbReference type="InterPro" id="IPR006104">
    <property type="entry name" value="Glyco_hydro_2_N"/>
</dbReference>
<evidence type="ECO:0000256" key="2">
    <source>
        <dbReference type="ARBA" id="ARBA00001913"/>
    </source>
</evidence>
<reference evidence="14 15" key="1">
    <citation type="submission" date="2019-10" db="EMBL/GenBank/DDBJ databases">
        <title>Prolixibacter strains distinguished by the presence of nitrate reductase genes were adept at nitrate-dependent anaerobic corrosion of metallic iron and carbon steel.</title>
        <authorList>
            <person name="Iino T."/>
            <person name="Shono N."/>
            <person name="Ito K."/>
            <person name="Nakamura R."/>
            <person name="Sueoka K."/>
            <person name="Harayama S."/>
            <person name="Ohkuma M."/>
        </authorList>
    </citation>
    <scope>NUCLEOTIDE SEQUENCE [LARGE SCALE GENOMIC DNA]</scope>
    <source>
        <strain evidence="14 15">MIC1-1</strain>
    </source>
</reference>
<evidence type="ECO:0000259" key="12">
    <source>
        <dbReference type="Pfam" id="PF02837"/>
    </source>
</evidence>
<evidence type="ECO:0000256" key="6">
    <source>
        <dbReference type="ARBA" id="ARBA00022801"/>
    </source>
</evidence>
<comment type="cofactor">
    <cofactor evidence="2">
        <name>Ca(2+)</name>
        <dbReference type="ChEBI" id="CHEBI:29108"/>
    </cofactor>
</comment>
<dbReference type="EMBL" id="BLAU01000001">
    <property type="protein sequence ID" value="GET23345.1"/>
    <property type="molecule type" value="Genomic_DNA"/>
</dbReference>
<dbReference type="Gene3D" id="2.60.120.260">
    <property type="entry name" value="Galactose-binding domain-like"/>
    <property type="match status" value="1"/>
</dbReference>
<dbReference type="EC" id="3.2.1.23" evidence="5"/>
<dbReference type="Pfam" id="PF00703">
    <property type="entry name" value="Glyco_hydro_2"/>
    <property type="match status" value="1"/>
</dbReference>
<dbReference type="InterPro" id="IPR013783">
    <property type="entry name" value="Ig-like_fold"/>
</dbReference>
<dbReference type="InterPro" id="IPR036156">
    <property type="entry name" value="Beta-gal/glucu_dom_sf"/>
</dbReference>
<dbReference type="SUPFAM" id="SSF49785">
    <property type="entry name" value="Galactose-binding domain-like"/>
    <property type="match status" value="1"/>
</dbReference>
<dbReference type="SUPFAM" id="SSF51445">
    <property type="entry name" value="(Trans)glycosidases"/>
    <property type="match status" value="1"/>
</dbReference>
<dbReference type="InterPro" id="IPR050347">
    <property type="entry name" value="Bact_Beta-galactosidase"/>
</dbReference>
<evidence type="ECO:0000259" key="11">
    <source>
        <dbReference type="Pfam" id="PF02836"/>
    </source>
</evidence>
<evidence type="ECO:0000256" key="5">
    <source>
        <dbReference type="ARBA" id="ARBA00012756"/>
    </source>
</evidence>
<dbReference type="Pfam" id="PF02929">
    <property type="entry name" value="Bgal_small_N"/>
    <property type="match status" value="1"/>
</dbReference>
<evidence type="ECO:0000313" key="14">
    <source>
        <dbReference type="EMBL" id="GET23345.1"/>
    </source>
</evidence>
<comment type="caution">
    <text evidence="14">The sequence shown here is derived from an EMBL/GenBank/DDBJ whole genome shotgun (WGS) entry which is preliminary data.</text>
</comment>
<organism evidence="14 15">
    <name type="scientific">Prolixibacter denitrificans</name>
    <dbReference type="NCBI Taxonomy" id="1541063"/>
    <lineage>
        <taxon>Bacteria</taxon>
        <taxon>Pseudomonadati</taxon>
        <taxon>Bacteroidota</taxon>
        <taxon>Bacteroidia</taxon>
        <taxon>Marinilabiliales</taxon>
        <taxon>Prolixibacteraceae</taxon>
        <taxon>Prolixibacter</taxon>
    </lineage>
</organism>
<dbReference type="InterPro" id="IPR004199">
    <property type="entry name" value="B-gal_small/dom_5"/>
</dbReference>
<dbReference type="Gene3D" id="2.70.98.10">
    <property type="match status" value="1"/>
</dbReference>
<dbReference type="InterPro" id="IPR006102">
    <property type="entry name" value="Ig-like_GH2"/>
</dbReference>
<dbReference type="PANTHER" id="PTHR46323:SF2">
    <property type="entry name" value="BETA-GALACTOSIDASE"/>
    <property type="match status" value="1"/>
</dbReference>
<dbReference type="Pfam" id="PF02837">
    <property type="entry name" value="Glyco_hydro_2_N"/>
    <property type="match status" value="1"/>
</dbReference>
<dbReference type="Pfam" id="PF02836">
    <property type="entry name" value="Glyco_hydro_2_C"/>
    <property type="match status" value="1"/>
</dbReference>
<feature type="domain" description="Glycoside hydrolase family 2 immunoglobulin-like beta-sandwich" evidence="10">
    <location>
        <begin position="184"/>
        <end position="281"/>
    </location>
</feature>
<feature type="domain" description="Beta galactosidase small chain/" evidence="13">
    <location>
        <begin position="731"/>
        <end position="834"/>
    </location>
</feature>
<keyword evidence="7" id="KW-0106">Calcium</keyword>
<sequence length="914" mass="104184">MLVALFAATTANAQETIVKYLSGTDKEHTVNWNFYCTDGRNSGQWTTIPVPSNWELQGFGTYNYGLDPDSIRGKEKGIYRYSFNVPKDWKKKQINIVFEGSMTDTEVKINGQSAGPVHQGAFYQFKYNITRLLKFGSENQLEVTVSKHSTNESVNEAERHADYWIFGGIFRPVYLEALPQQHIVRTTIDAKQNGNFTANVYLSDVKNGDEITAQILNSANQPVDEAFSVPVTKGKSDVRLTTHLENPKPWTPEFPNLYKVVFELNKNQEVIHRVEQKFGFRTVELRPHDGIYVNGIKVKFKGVNRHSFWPNSGRTTSKKLSIRDVKLMKQMNMNAVRMSHYPPDPHFLDVCDSLGLFVLDELAGWQSAYDTQVGTKLVEEMVNRDVNHPSIVIWDNGNEGGWNTALDNLFLIFDPQHRPVIHPGQLFQHTDNRHYIDYDYGAGTFFHGNEIFFPTEFLHGLYDGGAGAGLEDYWNLLWHNPLSAGGFIWDFSDEAVVRTDKDNELDTDGSHAADGILGPYREKEASFYSIREIWSPVFFEKRIITPQFNGQFHIENRYSYTNLSQCKVDWKWVKLPPVTGGMQETIASGEKEMPAISPGNNGVLSIDVPGNFHKADVLYLTVIDPHGKKINTWSWPVKTPAEITAAMLPPEGKQLINVDEKDTILEVTSGKMEFEFSKTTGYLGKVISDGTEIPFNDGPILSGPKPTFKSVSYHPTEDGMVIEAKYANRFRELKWTVMKNGLLKLESSFYPPHESNFMGISFYFPEDRVTGMTWMGYGPYRVWKNRMKGNTLAVWHSSYNNTITGETYQYPEFKGYHKDFYWASIETTNKDFSILCASPDIFLRMFTPEPPHGAFNDNTAPAFPKGNISFMHAISPIGTKFKKPEQLGPMGQPSKFDNQRHEYFKSLILYFDFR</sequence>
<dbReference type="InterPro" id="IPR011013">
    <property type="entry name" value="Gal_mutarotase_sf_dom"/>
</dbReference>
<feature type="domain" description="Glycosyl hydrolases family 2 sugar binding" evidence="12">
    <location>
        <begin position="46"/>
        <end position="179"/>
    </location>
</feature>
<evidence type="ECO:0000256" key="7">
    <source>
        <dbReference type="ARBA" id="ARBA00022837"/>
    </source>
</evidence>